<sequence>MGNRKQDYRGRRKRRNPLSSLLAVALAAVMAIGILPQYALPVYAADTSTANTARVSDGDTKDGYKQWLGLEDGTSSTQYNGRVWADKSVYTEDVVFSGDIGEERVEIGKDADFLIAYSALATSQEVEGQQPVDVVFVLDFSASMTWGVDSTTVSRSDGSDSRIQYMVEALNSAIQTLAEANPNNRVAIVTFNRVGSTLLPLTELSEENLQGIQVPEDGSAPAYLELTSFSGTTGKDDGKARVTCHIGSDRSAETDSKTNIQYGLYEGMSILSEETDTTFTLSNGSEVTRIPNVVLMSDGAPTTISLAENRGQWWNGLDYNGGESVGWGDNSNAWSANGFMPLLTASYMKNAITHNYYGDDPGENSANVYTIGFSTNHQTDQMVELANLVLNPEDNLAAAETSSTPEIRLIYNAWEEYSSNNSPTVHYVTESSRESHDLEVEIPNDNNNPDSLMYADEYFPAESSEDLNAAFSQIASLITSQAQVPTQVSGSDPVHDGYITYTDPIGAYMEVKDVKTILYSGQRFDRTANPVTETAEDGTSITTYTFSGEINSPVYGQHNVSEIQITVETTTDAAGIKSQTLTVKIPASAIPLRVNTITLDVNGEVASNTDNEAYPIRVLYTVGMQEGIIDENGVITDKVSSDYIAQNSNSDGTVNFYSNRYSGSDDGNRGDALVTFTPADSNPYYFVQEDTLLYTDEACQTPATAFDPEATYYFRSSYVQGEGENAQTVWYVVERSGSMLEGYTTMQNGQLYLSAGAPRLGNLQDSMRLKEENSTGTAAYEFYPTFTGDPSTGQFEIYLGNNGKLTADQALSLTIAKTVDASEGLTAPADTEFSFVLAADSLAGKTVDASKQTEGSSDTEQVSLQFDSYGEASFKLKAGQKLVISEMAGVTYAVRETDLPGGFTLSNVAVTGSGTNNEGEVTGTIASDTVVTFTNTYSVSDLDYAASGGLVVSKTLNGRDMEADEFAFKITGNDALSTAKLGKADQEFSAGAADDGTPALMSKFQDMTFTAGEVGETYTYTVQEVVPDNAVNPNVNSGDTVYSDASQTEKAQAGWTRNGIGYDSVPVTVEIQVEDNGDGTLYTITTVSKGNVETEYDSRNYNAEDAATIPTVSFVNTYSAGDVTIGASTDNGIRAQKTLNGRSWNEGDSFTFTLEPVTDGAPMPENASVTVSAEEGTQSGTSVTGMFGDITYTSEDLQGAASKAFEYTVTEEVPEDAAGNGITYDRHVSTVTVTVTDNGDGTLSAAVSYNNSKATTAFDQAVTSAAAFTNTYQPASVTLSGSTALQVTKKVAGADAVEAFTFELTLAEGNADAVQLNTGDTPGSIADGTTVIVENGLQDGESSTVSFGDLTFTEAGEYVFNVTEIRPETVPVGWTYDGSTKQITVNVTDTGNGQLTASVEDNNPTFLNTYFNPEEAKSVYNEDSTTEINGQLVGVGDILTYTIDWVNNAVDTNGAPAQANIVITDTVPAGTELVAGSISNEGAESGGRITWTFENQEPGASGTVSFRVRVTEDAVNNDNNLITNQADITIGGTGHQTNVVTNPVPEKQETSNPGTIGEGTVLTYQITFTNTDGEDADAVVADTLTKGQSYNQGSASVQINGGEAAAAEPDRIEGSAAEGQTLTWNLNNLPADAQVTLTFTVTVTRDAGASVDNTAAVNGHETNTVTTPYPSDSRKDVALADEPTISVDGGMAGVGDELLYTIDWAAEADGTLIITDTIPDGTEYVEGSADSEGVYEEATNTITWTFENLTEGDKGTATFRVEITEDAVNYDTIRNTAYIQIGEDGPKTATNEVTTDIPKKEVSDATPETGIQVGDTLTYTIEYRNDTDAAADVTVTDTLPTGLTLVESSLDETGSYDDETRTITWTIDNVQAGAEGAVSFSAKVNENALTVTNPLTNQAEVKVGENNHAYKTNTTDGQVEKGDLIVSKEITATAGAEIDGNRSFAFTIQLKDTSGADLTGSYAAQVYTAAGQMTGPAFTVSGADDPETEDRVENTFTLKHGEYIVITGLPEGALYEVTEEAVQGYTTTVPDNASGQINASETTVAFINVYTPDSVTVGGTGLQVTKRVIGAPTDAGFTFNLQLTSGNRNAVLVNTGDTPAVIPETGISTTVANGFTDGQSKTAQFGDLIFTEAGDYTFVVTEAEADGTVPAGWTYDNSEKEITVHVTDTDLNGQLEASIESDALIFVNSYEADSVTVGGTDLQVTKKVTGASTEAGFTFNLKLTSGNQSAVLVDVGDIPQAIEDTGVSTIIAGGFADGEEKTAQFGDLIFTEVGDYTFVVTEAEADGTVPAGWTYDNSEKEITVHVTDTDLDGQLEASIEGDALTFVNSYVPDSVTVGGTDLQVTKKVTGASTEAGFTFNLQLTDGNRNAVLVNTGDTPAVIPETGISTTVANGFTDGQSKTAQFGDLIFTEAGDYTFVVTEAEADGTVPAGWTYDNSEKEITVHVTDTDLDGQLEAEAEAADLTFTNSYAVTGTATLPGSTYLTVKKELVNIDWKAEAVKDGFTFLLSAGDDATQAAIDNGTIQMPAQTLTITAADEAADYAKSFGDIIFSAAGDYRFVITEQPGTDTNMDYDSHELVVEVHVRDNGQGGLSITTAVPEISGSSTFTNTYAPRAVSLAFSGQKILSGRDLQAGEFSFVLRDADGDVLATVQNDADGNIVFPALYYGMGDAGTYTYEISEVSGDLSGVIYDSSVVSVVVEVSYDPGTGLVTADCTMTRNGEDLGDSFTFTNSYAAPTEVGEVPDITAVKTVTPSDGNTYTLQADEFTFLLTPAETNPASDPIDGQTVTNDTAGNVIFAEDVVYTEAGTYRYTVRELSGSQPGILYDDTVYTITVVVEDSGDHQLDVTSFTITRNDGTQADAMTFENRYDPAQTSVILGGTKTLTGAALEENQFSFLLEAVTEGAPMPEAGPVAYNTASGSFAFGSIRYDAPGTYIYRISEVNNGLEGYTYDGTVYTVTVTVTDENGVLRAQTAIDGGGEIVFSNSYSPLPVTLSGETAVRGTKVLTGRELAAEEFSFQLLDAEGQVVSTAVNGADGSFVFGDLTFTEAGTYYYTVQEVNTGLGGVTYDTDTVYTVVITVEDAGGHLEAAVEYQNNGQTVDGAVFNNTYAAEGTAVRLSALKVLSGRTLEAGEFSFQLKDENGTVIAEAVNDASGAVTFPEIALNEAGTYHYTISEVQGSAEQVTYDNTVYGVTVTVSDNLEGNLTAEVAFDEGQIPVFQNVYTEAEEPAEPTPGTTDQPTQTPSQTPEKTPAPGSEVGAANTGDATPTALYVAGGTAGAALLILLIAAAAVRRRHARQQK</sequence>
<name>A0A9D1TB13_9FIRM</name>
<proteinExistence type="predicted"/>
<dbReference type="NCBIfam" id="TIGR03786">
    <property type="entry name" value="strep_pil_rpt"/>
    <property type="match status" value="11"/>
</dbReference>
<dbReference type="EMBL" id="DVOO01000030">
    <property type="protein sequence ID" value="HIV26171.1"/>
    <property type="molecule type" value="Genomic_DNA"/>
</dbReference>
<dbReference type="InterPro" id="IPR001434">
    <property type="entry name" value="OmcB-like_DUF11"/>
</dbReference>
<dbReference type="SUPFAM" id="SSF53300">
    <property type="entry name" value="vWA-like"/>
    <property type="match status" value="1"/>
</dbReference>
<dbReference type="Gene3D" id="3.40.50.410">
    <property type="entry name" value="von Willebrand factor, type A domain"/>
    <property type="match status" value="1"/>
</dbReference>
<dbReference type="Proteomes" id="UP000824169">
    <property type="component" value="Unassembled WGS sequence"/>
</dbReference>
<feature type="domain" description="VWFA" evidence="3">
    <location>
        <begin position="133"/>
        <end position="414"/>
    </location>
</feature>
<dbReference type="PROSITE" id="PS50234">
    <property type="entry name" value="VWFA"/>
    <property type="match status" value="1"/>
</dbReference>
<dbReference type="NCBIfam" id="TIGR01451">
    <property type="entry name" value="B_ant_repeat"/>
    <property type="match status" value="2"/>
</dbReference>
<dbReference type="Gene3D" id="2.60.40.3050">
    <property type="match status" value="12"/>
</dbReference>
<dbReference type="InterPro" id="IPR047589">
    <property type="entry name" value="DUF11_rpt"/>
</dbReference>
<dbReference type="Gene3D" id="2.60.40.1140">
    <property type="entry name" value="Collagen-binding surface protein Cna, B-type domain"/>
    <property type="match status" value="2"/>
</dbReference>
<feature type="compositionally biased region" description="Low complexity" evidence="1">
    <location>
        <begin position="3232"/>
        <end position="3251"/>
    </location>
</feature>
<dbReference type="SMART" id="SM00327">
    <property type="entry name" value="VWA"/>
    <property type="match status" value="1"/>
</dbReference>
<keyword evidence="2" id="KW-0812">Transmembrane</keyword>
<evidence type="ECO:0000256" key="2">
    <source>
        <dbReference type="SAM" id="Phobius"/>
    </source>
</evidence>
<reference evidence="4" key="2">
    <citation type="journal article" date="2021" name="PeerJ">
        <title>Extensive microbial diversity within the chicken gut microbiome revealed by metagenomics and culture.</title>
        <authorList>
            <person name="Gilroy R."/>
            <person name="Ravi A."/>
            <person name="Getino M."/>
            <person name="Pursley I."/>
            <person name="Horton D.L."/>
            <person name="Alikhan N.F."/>
            <person name="Baker D."/>
            <person name="Gharbi K."/>
            <person name="Hall N."/>
            <person name="Watson M."/>
            <person name="Adriaenssens E.M."/>
            <person name="Foster-Nyarko E."/>
            <person name="Jarju S."/>
            <person name="Secka A."/>
            <person name="Antonio M."/>
            <person name="Oren A."/>
            <person name="Chaudhuri R.R."/>
            <person name="La Ragione R."/>
            <person name="Hildebrand F."/>
            <person name="Pallen M.J."/>
        </authorList>
    </citation>
    <scope>NUCLEOTIDE SEQUENCE</scope>
    <source>
        <strain evidence="4">CHK188-20938</strain>
    </source>
</reference>
<dbReference type="PANTHER" id="PTHR34819">
    <property type="entry name" value="LARGE CYSTEINE-RICH PERIPLASMIC PROTEIN OMCB"/>
    <property type="match status" value="1"/>
</dbReference>
<evidence type="ECO:0000313" key="4">
    <source>
        <dbReference type="EMBL" id="HIV26171.1"/>
    </source>
</evidence>
<dbReference type="PANTHER" id="PTHR34819:SF3">
    <property type="entry name" value="CELL SURFACE PROTEIN"/>
    <property type="match status" value="1"/>
</dbReference>
<dbReference type="InterPro" id="IPR055382">
    <property type="entry name" value="DUF7601"/>
</dbReference>
<dbReference type="InterPro" id="IPR002035">
    <property type="entry name" value="VWF_A"/>
</dbReference>
<dbReference type="Pfam" id="PF01345">
    <property type="entry name" value="DUF11"/>
    <property type="match status" value="2"/>
</dbReference>
<dbReference type="CDD" id="cd00198">
    <property type="entry name" value="vWFA"/>
    <property type="match status" value="1"/>
</dbReference>
<protein>
    <submittedName>
        <fullName evidence="4">DUF11 domain-containing protein</fullName>
    </submittedName>
</protein>
<dbReference type="InterPro" id="IPR022464">
    <property type="entry name" value="Strep_pil_isopept_link"/>
</dbReference>
<dbReference type="InterPro" id="IPR051172">
    <property type="entry name" value="Chlamydia_OmcB"/>
</dbReference>
<reference evidence="4" key="1">
    <citation type="submission" date="2020-10" db="EMBL/GenBank/DDBJ databases">
        <authorList>
            <person name="Gilroy R."/>
        </authorList>
    </citation>
    <scope>NUCLEOTIDE SEQUENCE</scope>
    <source>
        <strain evidence="4">CHK188-20938</strain>
    </source>
</reference>
<keyword evidence="2" id="KW-1133">Transmembrane helix</keyword>
<evidence type="ECO:0000259" key="3">
    <source>
        <dbReference type="PROSITE" id="PS50234"/>
    </source>
</evidence>
<dbReference type="InterPro" id="IPR038174">
    <property type="entry name" value="Strep_pil_link_sf"/>
</dbReference>
<keyword evidence="2" id="KW-0472">Membrane</keyword>
<organism evidence="4 5">
    <name type="scientific">Candidatus Scatomonas pullistercoris</name>
    <dbReference type="NCBI Taxonomy" id="2840920"/>
    <lineage>
        <taxon>Bacteria</taxon>
        <taxon>Bacillati</taxon>
        <taxon>Bacillota</taxon>
        <taxon>Clostridia</taxon>
        <taxon>Lachnospirales</taxon>
        <taxon>Lachnospiraceae</taxon>
        <taxon>Lachnospiraceae incertae sedis</taxon>
        <taxon>Candidatus Scatomonas</taxon>
    </lineage>
</organism>
<dbReference type="Pfam" id="PF24547">
    <property type="entry name" value="DUF7601"/>
    <property type="match status" value="2"/>
</dbReference>
<accession>A0A9D1TB13</accession>
<dbReference type="Pfam" id="PF13519">
    <property type="entry name" value="VWA_2"/>
    <property type="match status" value="1"/>
</dbReference>
<feature type="region of interest" description="Disordered" evidence="1">
    <location>
        <begin position="3225"/>
        <end position="3261"/>
    </location>
</feature>
<evidence type="ECO:0000256" key="1">
    <source>
        <dbReference type="SAM" id="MobiDB-lite"/>
    </source>
</evidence>
<dbReference type="InterPro" id="IPR036465">
    <property type="entry name" value="vWFA_dom_sf"/>
</dbReference>
<comment type="caution">
    <text evidence="4">The sequence shown here is derived from an EMBL/GenBank/DDBJ whole genome shotgun (WGS) entry which is preliminary data.</text>
</comment>
<gene>
    <name evidence="4" type="ORF">IAB71_10415</name>
</gene>
<feature type="transmembrane region" description="Helical" evidence="2">
    <location>
        <begin position="3269"/>
        <end position="3291"/>
    </location>
</feature>
<evidence type="ECO:0000313" key="5">
    <source>
        <dbReference type="Proteomes" id="UP000824169"/>
    </source>
</evidence>
<dbReference type="Gene3D" id="2.60.40.740">
    <property type="match status" value="4"/>
</dbReference>
<dbReference type="Pfam" id="PF12892">
    <property type="entry name" value="FctA"/>
    <property type="match status" value="12"/>
</dbReference>